<dbReference type="Pfam" id="PF00550">
    <property type="entry name" value="PP-binding"/>
    <property type="match status" value="1"/>
</dbReference>
<dbReference type="FunFam" id="3.30.300.30:FF:000010">
    <property type="entry name" value="Enterobactin synthetase component F"/>
    <property type="match status" value="1"/>
</dbReference>
<comment type="cofactor">
    <cofactor evidence="1">
        <name>pantetheine 4'-phosphate</name>
        <dbReference type="ChEBI" id="CHEBI:47942"/>
    </cofactor>
</comment>
<keyword evidence="7" id="KW-1185">Reference proteome</keyword>
<name>A0A5C6TZN4_9BURK</name>
<dbReference type="GO" id="GO:0043041">
    <property type="term" value="P:amino acid activation for nonribosomal peptide biosynthetic process"/>
    <property type="evidence" value="ECO:0007669"/>
    <property type="project" value="TreeGrafter"/>
</dbReference>
<evidence type="ECO:0000313" key="6">
    <source>
        <dbReference type="EMBL" id="TXC66077.1"/>
    </source>
</evidence>
<reference evidence="6 7" key="1">
    <citation type="submission" date="2019-08" db="EMBL/GenBank/DDBJ databases">
        <authorList>
            <person name="Khan S.A."/>
            <person name="Jeon C.O."/>
            <person name="Jeong S.E."/>
        </authorList>
    </citation>
    <scope>NUCLEOTIDE SEQUENCE [LARGE SCALE GENOMIC DNA]</scope>
    <source>
        <strain evidence="7">IMCC1728</strain>
    </source>
</reference>
<evidence type="ECO:0000259" key="5">
    <source>
        <dbReference type="PROSITE" id="PS50075"/>
    </source>
</evidence>
<dbReference type="PANTHER" id="PTHR45527">
    <property type="entry name" value="NONRIBOSOMAL PEPTIDE SYNTHETASE"/>
    <property type="match status" value="1"/>
</dbReference>
<dbReference type="AlphaFoldDB" id="A0A5C6TZN4"/>
<comment type="similarity">
    <text evidence="2">Belongs to the ATP-dependent AMP-binding enzyme family.</text>
</comment>
<dbReference type="InterPro" id="IPR045851">
    <property type="entry name" value="AMP-bd_C_sf"/>
</dbReference>
<gene>
    <name evidence="6" type="ORF">FSC37_09520</name>
</gene>
<dbReference type="GO" id="GO:0031177">
    <property type="term" value="F:phosphopantetheine binding"/>
    <property type="evidence" value="ECO:0007669"/>
    <property type="project" value="TreeGrafter"/>
</dbReference>
<evidence type="ECO:0000256" key="4">
    <source>
        <dbReference type="ARBA" id="ARBA00022553"/>
    </source>
</evidence>
<feature type="domain" description="Carrier" evidence="5">
    <location>
        <begin position="110"/>
        <end position="187"/>
    </location>
</feature>
<dbReference type="InterPro" id="IPR009081">
    <property type="entry name" value="PP-bd_ACP"/>
</dbReference>
<dbReference type="Gene3D" id="1.10.1200.10">
    <property type="entry name" value="ACP-like"/>
    <property type="match status" value="1"/>
</dbReference>
<evidence type="ECO:0000256" key="3">
    <source>
        <dbReference type="ARBA" id="ARBA00022450"/>
    </source>
</evidence>
<dbReference type="Pfam" id="PF13193">
    <property type="entry name" value="AMP-binding_C"/>
    <property type="match status" value="1"/>
</dbReference>
<dbReference type="PANTHER" id="PTHR45527:SF1">
    <property type="entry name" value="FATTY ACID SYNTHASE"/>
    <property type="match status" value="1"/>
</dbReference>
<accession>A0A5C6TZN4</accession>
<dbReference type="PROSITE" id="PS50075">
    <property type="entry name" value="CARRIER"/>
    <property type="match status" value="1"/>
</dbReference>
<dbReference type="SUPFAM" id="SSF56801">
    <property type="entry name" value="Acetyl-CoA synthetase-like"/>
    <property type="match status" value="1"/>
</dbReference>
<protein>
    <recommendedName>
        <fullName evidence="5">Carrier domain-containing protein</fullName>
    </recommendedName>
</protein>
<keyword evidence="4" id="KW-0597">Phosphoprotein</keyword>
<dbReference type="SUPFAM" id="SSF47336">
    <property type="entry name" value="ACP-like"/>
    <property type="match status" value="1"/>
</dbReference>
<comment type="caution">
    <text evidence="6">The sequence shown here is derived from an EMBL/GenBank/DDBJ whole genome shotgun (WGS) entry which is preliminary data.</text>
</comment>
<dbReference type="GO" id="GO:0005737">
    <property type="term" value="C:cytoplasm"/>
    <property type="evidence" value="ECO:0007669"/>
    <property type="project" value="TreeGrafter"/>
</dbReference>
<dbReference type="InterPro" id="IPR036736">
    <property type="entry name" value="ACP-like_sf"/>
</dbReference>
<evidence type="ECO:0000313" key="7">
    <source>
        <dbReference type="Proteomes" id="UP000321832"/>
    </source>
</evidence>
<proteinExistence type="inferred from homology"/>
<dbReference type="FunFam" id="1.10.1200.10:FF:000005">
    <property type="entry name" value="Nonribosomal peptide synthetase 1"/>
    <property type="match status" value="1"/>
</dbReference>
<evidence type="ECO:0000256" key="1">
    <source>
        <dbReference type="ARBA" id="ARBA00001957"/>
    </source>
</evidence>
<dbReference type="Proteomes" id="UP000321832">
    <property type="component" value="Unassembled WGS sequence"/>
</dbReference>
<dbReference type="Gene3D" id="3.30.300.30">
    <property type="match status" value="1"/>
</dbReference>
<dbReference type="InterPro" id="IPR025110">
    <property type="entry name" value="AMP-bd_C"/>
</dbReference>
<dbReference type="GO" id="GO:0044550">
    <property type="term" value="P:secondary metabolite biosynthetic process"/>
    <property type="evidence" value="ECO:0007669"/>
    <property type="project" value="TreeGrafter"/>
</dbReference>
<organism evidence="6 7">
    <name type="scientific">Piscinibacter aquaticus</name>
    <dbReference type="NCBI Taxonomy" id="392597"/>
    <lineage>
        <taxon>Bacteria</taxon>
        <taxon>Pseudomonadati</taxon>
        <taxon>Pseudomonadota</taxon>
        <taxon>Betaproteobacteria</taxon>
        <taxon>Burkholderiales</taxon>
        <taxon>Sphaerotilaceae</taxon>
        <taxon>Piscinibacter</taxon>
    </lineage>
</organism>
<dbReference type="EMBL" id="VOPW01000001">
    <property type="protein sequence ID" value="TXC66077.1"/>
    <property type="molecule type" value="Genomic_DNA"/>
</dbReference>
<evidence type="ECO:0000256" key="2">
    <source>
        <dbReference type="ARBA" id="ARBA00006432"/>
    </source>
</evidence>
<sequence>MKVRGFRIELGEIEAELAHHPAVKQALVMARDAGSADTRLVAYRVLAAGQDLTASDVRRHLRRSLPDYMIPAIVVSVPTMPLTPNGKVDRAALPDPFADAERMAGRNHVPPAPGLEQVLAAIWCEVLKLEQVGAEDNFFELGGHSLLSFKVVAAVERRTGWRMDPRTLFFQTLRQLAATGSQAIAGGGGR</sequence>
<keyword evidence="3" id="KW-0596">Phosphopantetheine</keyword>